<gene>
    <name evidence="4" type="primary">LOC107020047</name>
</gene>
<feature type="region of interest" description="Disordered" evidence="1">
    <location>
        <begin position="417"/>
        <end position="456"/>
    </location>
</feature>
<dbReference type="InterPro" id="IPR000008">
    <property type="entry name" value="C2_dom"/>
</dbReference>
<feature type="compositionally biased region" description="Low complexity" evidence="1">
    <location>
        <begin position="417"/>
        <end position="441"/>
    </location>
</feature>
<protein>
    <recommendedName>
        <fullName evidence="2">C2 domain-containing protein</fullName>
    </recommendedName>
</protein>
<reference evidence="3" key="1">
    <citation type="journal article" date="2014" name="Nat. Genet.">
        <title>The genome of the stress-tolerant wild tomato species Solanum pennellii.</title>
        <authorList>
            <person name="Bolger A."/>
            <person name="Scossa F."/>
            <person name="Bolger M.E."/>
            <person name="Lanz C."/>
            <person name="Maumus F."/>
            <person name="Tohge T."/>
            <person name="Quesneville H."/>
            <person name="Alseekh S."/>
            <person name="Sorensen I."/>
            <person name="Lichtenstein G."/>
            <person name="Fich E.A."/>
            <person name="Conte M."/>
            <person name="Keller H."/>
            <person name="Schneeberger K."/>
            <person name="Schwacke R."/>
            <person name="Ofner I."/>
            <person name="Vrebalov J."/>
            <person name="Xu Y."/>
            <person name="Osorio S."/>
            <person name="Aflitos S.A."/>
            <person name="Schijlen E."/>
            <person name="Jimenez-Gomez J.M."/>
            <person name="Ryngajllo M."/>
            <person name="Kimura S."/>
            <person name="Kumar R."/>
            <person name="Koenig D."/>
            <person name="Headland L.R."/>
            <person name="Maloof J.N."/>
            <person name="Sinha N."/>
            <person name="van Ham R.C."/>
            <person name="Lankhorst R.K."/>
            <person name="Mao L."/>
            <person name="Vogel A."/>
            <person name="Arsova B."/>
            <person name="Panstruga R."/>
            <person name="Fei Z."/>
            <person name="Rose J.K."/>
            <person name="Zamir D."/>
            <person name="Carrari F."/>
            <person name="Giovannoni J.J."/>
            <person name="Weigel D."/>
            <person name="Usadel B."/>
            <person name="Fernie A.R."/>
        </authorList>
    </citation>
    <scope>NUCLEOTIDE SEQUENCE [LARGE SCALE GENOMIC DNA]</scope>
    <source>
        <strain evidence="3">cv. LA0716</strain>
    </source>
</reference>
<dbReference type="GeneID" id="107020047"/>
<evidence type="ECO:0000259" key="2">
    <source>
        <dbReference type="PROSITE" id="PS50004"/>
    </source>
</evidence>
<dbReference type="SMART" id="SM00239">
    <property type="entry name" value="C2"/>
    <property type="match status" value="1"/>
</dbReference>
<evidence type="ECO:0000313" key="4">
    <source>
        <dbReference type="RefSeq" id="XP_015075870.2"/>
    </source>
</evidence>
<dbReference type="InterPro" id="IPR035892">
    <property type="entry name" value="C2_domain_sf"/>
</dbReference>
<dbReference type="CDD" id="cd04051">
    <property type="entry name" value="C2_SRC2_like"/>
    <property type="match status" value="1"/>
</dbReference>
<evidence type="ECO:0000313" key="3">
    <source>
        <dbReference type="Proteomes" id="UP000694930"/>
    </source>
</evidence>
<reference evidence="4" key="2">
    <citation type="submission" date="2025-08" db="UniProtKB">
        <authorList>
            <consortium name="RefSeq"/>
        </authorList>
    </citation>
    <scope>IDENTIFICATION</scope>
</reference>
<organism evidence="3 4">
    <name type="scientific">Solanum pennellii</name>
    <name type="common">Tomato</name>
    <name type="synonym">Lycopersicon pennellii</name>
    <dbReference type="NCBI Taxonomy" id="28526"/>
    <lineage>
        <taxon>Eukaryota</taxon>
        <taxon>Viridiplantae</taxon>
        <taxon>Streptophyta</taxon>
        <taxon>Embryophyta</taxon>
        <taxon>Tracheophyta</taxon>
        <taxon>Spermatophyta</taxon>
        <taxon>Magnoliopsida</taxon>
        <taxon>eudicotyledons</taxon>
        <taxon>Gunneridae</taxon>
        <taxon>Pentapetalae</taxon>
        <taxon>asterids</taxon>
        <taxon>lamiids</taxon>
        <taxon>Solanales</taxon>
        <taxon>Solanaceae</taxon>
        <taxon>Solanoideae</taxon>
        <taxon>Solaneae</taxon>
        <taxon>Solanum</taxon>
        <taxon>Solanum subgen. Lycopersicon</taxon>
    </lineage>
</organism>
<dbReference type="InterPro" id="IPR044750">
    <property type="entry name" value="C2_SRC2/BAP"/>
</dbReference>
<dbReference type="Pfam" id="PF00168">
    <property type="entry name" value="C2"/>
    <property type="match status" value="1"/>
</dbReference>
<dbReference type="PANTHER" id="PTHR32246">
    <property type="entry name" value="INGRESSION PROTEIN FIC1"/>
    <property type="match status" value="1"/>
</dbReference>
<proteinExistence type="predicted"/>
<dbReference type="SUPFAM" id="SSF49562">
    <property type="entry name" value="C2 domain (Calcium/lipid-binding domain, CaLB)"/>
    <property type="match status" value="1"/>
</dbReference>
<dbReference type="Proteomes" id="UP000694930">
    <property type="component" value="Chromosome 5"/>
</dbReference>
<keyword evidence="3" id="KW-1185">Reference proteome</keyword>
<sequence>MQNNSNKTHTHIISFSFSLDAIANLYHHLLLLVAATDGDNNTTMDPKTTTTLVIPTPQSSSLSYQPSPSNNNNSHILEITLISAQDLAPISKSLRTYALTWINPNRKRSTKIDNEGHNNPTWNDKFSFKVNEEFLYSENSAVHVEIYTVSWFRDVLVGTINVQLNNLINPYVNFQNSSNGKRFVALQIRRPSGNPQGILNMGVAIIESSMRSMPLLCNEIMDPTSLDYRDILDKKMSENYQEVADDDKQREINEKVQLWRSMSLGYSEIKNDELLIKGSSICNGSMANGSMVNGSELCSDVGPSASIVAAEIAAKRYQQLLPTIQSESREVETKKSKEMEDGERSLILEDLTAEEAYAKGLLSSNREKLRKETTATQTQTINGGHARRNSDGGGLFSCFGNAYGIEFRIVCGANNNNNNNDNNNKNNNNNVGNSSRNIPNNSNKGRKKWSSETNSA</sequence>
<feature type="region of interest" description="Disordered" evidence="1">
    <location>
        <begin position="368"/>
        <end position="388"/>
    </location>
</feature>
<dbReference type="RefSeq" id="XP_015075870.2">
    <property type="nucleotide sequence ID" value="XM_015220384.2"/>
</dbReference>
<evidence type="ECO:0000256" key="1">
    <source>
        <dbReference type="SAM" id="MobiDB-lite"/>
    </source>
</evidence>
<dbReference type="PANTHER" id="PTHR32246:SF103">
    <property type="entry name" value="CALCIUM-DEPENDENT LIPID-BINDING (CALB DOMAIN) FAMILY PROTEIN"/>
    <property type="match status" value="1"/>
</dbReference>
<name>A0ABM1GTQ9_SOLPN</name>
<feature type="domain" description="C2" evidence="2">
    <location>
        <begin position="56"/>
        <end position="179"/>
    </location>
</feature>
<dbReference type="Gene3D" id="2.60.40.150">
    <property type="entry name" value="C2 domain"/>
    <property type="match status" value="1"/>
</dbReference>
<dbReference type="PROSITE" id="PS50004">
    <property type="entry name" value="C2"/>
    <property type="match status" value="1"/>
</dbReference>
<accession>A0ABM1GTQ9</accession>